<dbReference type="SUPFAM" id="SSF55961">
    <property type="entry name" value="Bet v1-like"/>
    <property type="match status" value="1"/>
</dbReference>
<evidence type="ECO:0000313" key="3">
    <source>
        <dbReference type="EMBL" id="MFC3701762.1"/>
    </source>
</evidence>
<dbReference type="Gene3D" id="3.30.530.20">
    <property type="match status" value="1"/>
</dbReference>
<dbReference type="RefSeq" id="WP_290279933.1">
    <property type="nucleotide sequence ID" value="NZ_JAUFQI010000001.1"/>
</dbReference>
<gene>
    <name evidence="3" type="ORF">ACFOND_08945</name>
</gene>
<comment type="similarity">
    <text evidence="1">Belongs to the AHA1 family.</text>
</comment>
<feature type="domain" description="Activator of Hsp90 ATPase homologue 1/2-like C-terminal" evidence="2">
    <location>
        <begin position="12"/>
        <end position="127"/>
    </location>
</feature>
<dbReference type="InterPro" id="IPR023393">
    <property type="entry name" value="START-like_dom_sf"/>
</dbReference>
<sequence>MSTLYHEISLVTSPSDVWAALTTRVGLLKWWPDDVSISGGDSWCLTHQATKSSIIIKVVEDIPDQALEWLCVQGPEDWVNTLIHWRLESQDDRQTLTLEHRDLQVTSQHAAGLNTFWGVTIDRLKQSLLSEVNPNDDVDLGLWT</sequence>
<evidence type="ECO:0000256" key="1">
    <source>
        <dbReference type="ARBA" id="ARBA00006817"/>
    </source>
</evidence>
<evidence type="ECO:0000259" key="2">
    <source>
        <dbReference type="Pfam" id="PF08327"/>
    </source>
</evidence>
<dbReference type="Proteomes" id="UP001595710">
    <property type="component" value="Unassembled WGS sequence"/>
</dbReference>
<comment type="caution">
    <text evidence="3">The sequence shown here is derived from an EMBL/GenBank/DDBJ whole genome shotgun (WGS) entry which is preliminary data.</text>
</comment>
<dbReference type="EMBL" id="JBHRYN010000011">
    <property type="protein sequence ID" value="MFC3701762.1"/>
    <property type="molecule type" value="Genomic_DNA"/>
</dbReference>
<accession>A0ABV7WRQ9</accession>
<name>A0ABV7WRQ9_9GAMM</name>
<proteinExistence type="inferred from homology"/>
<organism evidence="3 4">
    <name type="scientific">Reinekea marina</name>
    <dbReference type="NCBI Taxonomy" id="1310421"/>
    <lineage>
        <taxon>Bacteria</taxon>
        <taxon>Pseudomonadati</taxon>
        <taxon>Pseudomonadota</taxon>
        <taxon>Gammaproteobacteria</taxon>
        <taxon>Oceanospirillales</taxon>
        <taxon>Saccharospirillaceae</taxon>
        <taxon>Reinekea</taxon>
    </lineage>
</organism>
<reference evidence="4" key="1">
    <citation type="journal article" date="2019" name="Int. J. Syst. Evol. Microbiol.">
        <title>The Global Catalogue of Microorganisms (GCM) 10K type strain sequencing project: providing services to taxonomists for standard genome sequencing and annotation.</title>
        <authorList>
            <consortium name="The Broad Institute Genomics Platform"/>
            <consortium name="The Broad Institute Genome Sequencing Center for Infectious Disease"/>
            <person name="Wu L."/>
            <person name="Ma J."/>
        </authorList>
    </citation>
    <scope>NUCLEOTIDE SEQUENCE [LARGE SCALE GENOMIC DNA]</scope>
    <source>
        <strain evidence="4">CECT 8288</strain>
    </source>
</reference>
<dbReference type="InterPro" id="IPR013538">
    <property type="entry name" value="ASHA1/2-like_C"/>
</dbReference>
<evidence type="ECO:0000313" key="4">
    <source>
        <dbReference type="Proteomes" id="UP001595710"/>
    </source>
</evidence>
<protein>
    <submittedName>
        <fullName evidence="3">SRPBCC domain-containing protein</fullName>
    </submittedName>
</protein>
<keyword evidence="4" id="KW-1185">Reference proteome</keyword>
<dbReference type="Pfam" id="PF08327">
    <property type="entry name" value="AHSA1"/>
    <property type="match status" value="1"/>
</dbReference>